<reference evidence="13" key="1">
    <citation type="submission" date="2025-08" db="UniProtKB">
        <authorList>
            <consortium name="RefSeq"/>
        </authorList>
    </citation>
    <scope>IDENTIFICATION</scope>
    <source>
        <tissue evidence="13">Gonad</tissue>
    </source>
</reference>
<dbReference type="PROSITE" id="PS50262">
    <property type="entry name" value="G_PROTEIN_RECEP_F1_2"/>
    <property type="match status" value="1"/>
</dbReference>
<dbReference type="CDD" id="cd14993">
    <property type="entry name" value="7tmA_CCKR-like"/>
    <property type="match status" value="1"/>
</dbReference>
<keyword evidence="12" id="KW-1185">Reference proteome</keyword>
<feature type="transmembrane region" description="Helical" evidence="10">
    <location>
        <begin position="308"/>
        <end position="329"/>
    </location>
</feature>
<keyword evidence="7 8" id="KW-0807">Transducer</keyword>
<sequence>MEELSRALQRAGRMNASWADLVPAPQWDAADLLFTYTLPTSIALIVLYAAIFLVGFAGNVVVLALLMKRRRMDKVANAFMLNLAVCDLLVICLCVPINLGMEVYQSYVYGPVLCKSLPYVQAVVVSTSVLTLTVVSLDRYMAICYPLRAKVLSTKSRVRRAVLATWLFSAVIMLPIAIFSEIEVKNIIYPVQVDVVLCSEKWPSAAGQKGYDLTLFAVLLALPLGTMCVTYGKIAHKLWRRDTVFQKKPGSHCRMNSKNDVMLGRRRVVTVFMALTAFFALSWLPYFSLMIWLDFQEDPMSKVDAGGVFPFLQCLGIANSAIDPVCYCISDRTVRKFIRSLRECHNAAKESAGARAGRQLRPGSCRNGRPGKVGQESVKSCRASLGENGRVVTMSVSNNSPKKGQEV</sequence>
<keyword evidence="2 8" id="KW-0812">Transmembrane</keyword>
<evidence type="ECO:0000256" key="3">
    <source>
        <dbReference type="ARBA" id="ARBA00022989"/>
    </source>
</evidence>
<gene>
    <name evidence="13" type="primary">LOC109462645</name>
</gene>
<dbReference type="Proteomes" id="UP000515135">
    <property type="component" value="Unplaced"/>
</dbReference>
<dbReference type="OrthoDB" id="10037617at2759"/>
<dbReference type="GO" id="GO:0005886">
    <property type="term" value="C:plasma membrane"/>
    <property type="evidence" value="ECO:0007669"/>
    <property type="project" value="TreeGrafter"/>
</dbReference>
<feature type="transmembrane region" description="Helical" evidence="10">
    <location>
        <begin position="213"/>
        <end position="232"/>
    </location>
</feature>
<organism evidence="12 13">
    <name type="scientific">Branchiostoma belcheri</name>
    <name type="common">Amphioxus</name>
    <dbReference type="NCBI Taxonomy" id="7741"/>
    <lineage>
        <taxon>Eukaryota</taxon>
        <taxon>Metazoa</taxon>
        <taxon>Chordata</taxon>
        <taxon>Cephalochordata</taxon>
        <taxon>Leptocardii</taxon>
        <taxon>Amphioxiformes</taxon>
        <taxon>Branchiostomatidae</taxon>
        <taxon>Branchiostoma</taxon>
    </lineage>
</organism>
<protein>
    <submittedName>
        <fullName evidence="13">Gastrin/cholecystokinin type B receptor-like</fullName>
    </submittedName>
</protein>
<evidence type="ECO:0000256" key="7">
    <source>
        <dbReference type="ARBA" id="ARBA00023224"/>
    </source>
</evidence>
<dbReference type="PROSITE" id="PS00237">
    <property type="entry name" value="G_PROTEIN_RECEP_F1_1"/>
    <property type="match status" value="1"/>
</dbReference>
<evidence type="ECO:0000256" key="8">
    <source>
        <dbReference type="RuleBase" id="RU000688"/>
    </source>
</evidence>
<feature type="domain" description="G-protein coupled receptors family 1 profile" evidence="11">
    <location>
        <begin position="58"/>
        <end position="327"/>
    </location>
</feature>
<feature type="transmembrane region" description="Helical" evidence="10">
    <location>
        <begin position="268"/>
        <end position="288"/>
    </location>
</feature>
<evidence type="ECO:0000256" key="2">
    <source>
        <dbReference type="ARBA" id="ARBA00022692"/>
    </source>
</evidence>
<keyword evidence="5 10" id="KW-0472">Membrane</keyword>
<dbReference type="InterPro" id="IPR000276">
    <property type="entry name" value="GPCR_Rhodpsn"/>
</dbReference>
<evidence type="ECO:0000313" key="13">
    <source>
        <dbReference type="RefSeq" id="XP_019614764.1"/>
    </source>
</evidence>
<feature type="region of interest" description="Disordered" evidence="9">
    <location>
        <begin position="355"/>
        <end position="378"/>
    </location>
</feature>
<dbReference type="RefSeq" id="XP_019614764.1">
    <property type="nucleotide sequence ID" value="XM_019759205.1"/>
</dbReference>
<dbReference type="PANTHER" id="PTHR24238">
    <property type="entry name" value="G-PROTEIN COUPLED RECEPTOR"/>
    <property type="match status" value="1"/>
</dbReference>
<proteinExistence type="inferred from homology"/>
<dbReference type="GO" id="GO:0008188">
    <property type="term" value="F:neuropeptide receptor activity"/>
    <property type="evidence" value="ECO:0007669"/>
    <property type="project" value="TreeGrafter"/>
</dbReference>
<dbReference type="AlphaFoldDB" id="A0A6P4XW26"/>
<keyword evidence="4 8" id="KW-0297">G-protein coupled receptor</keyword>
<comment type="subcellular location">
    <subcellularLocation>
        <location evidence="1">Membrane</location>
        <topology evidence="1">Multi-pass membrane protein</topology>
    </subcellularLocation>
</comment>
<feature type="transmembrane region" description="Helical" evidence="10">
    <location>
        <begin position="161"/>
        <end position="180"/>
    </location>
</feature>
<evidence type="ECO:0000256" key="6">
    <source>
        <dbReference type="ARBA" id="ARBA00023170"/>
    </source>
</evidence>
<feature type="transmembrane region" description="Helical" evidence="10">
    <location>
        <begin position="42"/>
        <end position="66"/>
    </location>
</feature>
<dbReference type="InterPro" id="IPR017452">
    <property type="entry name" value="GPCR_Rhodpsn_7TM"/>
</dbReference>
<dbReference type="Gene3D" id="1.20.1070.10">
    <property type="entry name" value="Rhodopsin 7-helix transmembrane proteins"/>
    <property type="match status" value="1"/>
</dbReference>
<name>A0A6P4XW26_BRABE</name>
<dbReference type="FunFam" id="1.20.1070.10:FF:000624">
    <property type="entry name" value="Uncharacterized protein"/>
    <property type="match status" value="1"/>
</dbReference>
<dbReference type="GeneID" id="109462645"/>
<keyword evidence="6 8" id="KW-0675">Receptor</keyword>
<keyword evidence="3 10" id="KW-1133">Transmembrane helix</keyword>
<evidence type="ECO:0000256" key="5">
    <source>
        <dbReference type="ARBA" id="ARBA00023136"/>
    </source>
</evidence>
<evidence type="ECO:0000256" key="9">
    <source>
        <dbReference type="SAM" id="MobiDB-lite"/>
    </source>
</evidence>
<feature type="transmembrane region" description="Helical" evidence="10">
    <location>
        <begin position="78"/>
        <end position="99"/>
    </location>
</feature>
<accession>A0A6P4XW26</accession>
<dbReference type="KEGG" id="bbel:109462645"/>
<dbReference type="Pfam" id="PF00001">
    <property type="entry name" value="7tm_1"/>
    <property type="match status" value="1"/>
</dbReference>
<evidence type="ECO:0000313" key="12">
    <source>
        <dbReference type="Proteomes" id="UP000515135"/>
    </source>
</evidence>
<dbReference type="PANTHER" id="PTHR24238:SF75">
    <property type="entry name" value="CHOLECYSTOKININ-LIKE RECEPTOR AT 17D1-RELATED"/>
    <property type="match status" value="1"/>
</dbReference>
<comment type="similarity">
    <text evidence="8">Belongs to the G-protein coupled receptor 1 family.</text>
</comment>
<feature type="transmembrane region" description="Helical" evidence="10">
    <location>
        <begin position="119"/>
        <end position="140"/>
    </location>
</feature>
<dbReference type="SUPFAM" id="SSF81321">
    <property type="entry name" value="Family A G protein-coupled receptor-like"/>
    <property type="match status" value="1"/>
</dbReference>
<evidence type="ECO:0000256" key="10">
    <source>
        <dbReference type="SAM" id="Phobius"/>
    </source>
</evidence>
<evidence type="ECO:0000259" key="11">
    <source>
        <dbReference type="PROSITE" id="PS50262"/>
    </source>
</evidence>
<dbReference type="PRINTS" id="PR00237">
    <property type="entry name" value="GPCRRHODOPSN"/>
</dbReference>
<evidence type="ECO:0000256" key="4">
    <source>
        <dbReference type="ARBA" id="ARBA00023040"/>
    </source>
</evidence>
<evidence type="ECO:0000256" key="1">
    <source>
        <dbReference type="ARBA" id="ARBA00004141"/>
    </source>
</evidence>